<accession>A0AC34GES4</accession>
<reference evidence="2" key="1">
    <citation type="submission" date="2022-11" db="UniProtKB">
        <authorList>
            <consortium name="WormBaseParasite"/>
        </authorList>
    </citation>
    <scope>IDENTIFICATION</scope>
</reference>
<name>A0AC34GES4_9BILA</name>
<dbReference type="WBParaSite" id="ES5_v2.g28151.t1">
    <property type="protein sequence ID" value="ES5_v2.g28151.t1"/>
    <property type="gene ID" value="ES5_v2.g28151"/>
</dbReference>
<dbReference type="Proteomes" id="UP000887579">
    <property type="component" value="Unplaced"/>
</dbReference>
<evidence type="ECO:0000313" key="2">
    <source>
        <dbReference type="WBParaSite" id="ES5_v2.g28151.t1"/>
    </source>
</evidence>
<proteinExistence type="predicted"/>
<protein>
    <submittedName>
        <fullName evidence="2">FBA domain-containing protein</fullName>
    </submittedName>
</protein>
<evidence type="ECO:0000313" key="1">
    <source>
        <dbReference type="Proteomes" id="UP000887579"/>
    </source>
</evidence>
<organism evidence="1 2">
    <name type="scientific">Panagrolaimus sp. ES5</name>
    <dbReference type="NCBI Taxonomy" id="591445"/>
    <lineage>
        <taxon>Eukaryota</taxon>
        <taxon>Metazoa</taxon>
        <taxon>Ecdysozoa</taxon>
        <taxon>Nematoda</taxon>
        <taxon>Chromadorea</taxon>
        <taxon>Rhabditida</taxon>
        <taxon>Tylenchina</taxon>
        <taxon>Panagrolaimomorpha</taxon>
        <taxon>Panagrolaimoidea</taxon>
        <taxon>Panagrolaimidae</taxon>
        <taxon>Panagrolaimus</taxon>
    </lineage>
</organism>
<sequence>MMDYFRPNIIFSEWVVNRADCGSKYHSSLALLDKSHRVVAEVKDERHFRRWHLQKWEKVTLQIRAYPPGVRYIRVTSSGQDTQFWEGHYGVKIAGSE</sequence>